<dbReference type="SUPFAM" id="SSF53167">
    <property type="entry name" value="Purine and uridine phosphorylases"/>
    <property type="match status" value="1"/>
</dbReference>
<dbReference type="AlphaFoldDB" id="A0A410JZN9"/>
<dbReference type="PANTHER" id="PTHR46832">
    <property type="entry name" value="5'-METHYLTHIOADENOSINE/S-ADENOSYLHOMOCYSTEINE NUCLEOSIDASE"/>
    <property type="match status" value="1"/>
</dbReference>
<sequence>MILLFPTVNELYGSLGKITLNEWKYGILNGEWKGMRVFITGVTKTNAAFSSALIFSEIRPEQALLAGICGAYRQSGLKTGDIVSVVKDWFVDEALFFGSDIRLLGEEGFPVCENNFTIFEKIPSLNEAVSNTVSLLSSCDNLANLYYNKTGASVENMEGASVGLSAARFNVRTMQVRSISNYCGERTKQEWDLKPALRSLGTLFQSIF</sequence>
<organism evidence="2 3">
    <name type="scientific">Geovibrio thiophilus</name>
    <dbReference type="NCBI Taxonomy" id="139438"/>
    <lineage>
        <taxon>Bacteria</taxon>
        <taxon>Pseudomonadati</taxon>
        <taxon>Deferribacterota</taxon>
        <taxon>Deferribacteres</taxon>
        <taxon>Deferribacterales</taxon>
        <taxon>Geovibrionaceae</taxon>
        <taxon>Geovibrio</taxon>
    </lineage>
</organism>
<dbReference type="GO" id="GO:0019284">
    <property type="term" value="P:L-methionine salvage from S-adenosylmethionine"/>
    <property type="evidence" value="ECO:0007669"/>
    <property type="project" value="TreeGrafter"/>
</dbReference>
<evidence type="ECO:0000259" key="1">
    <source>
        <dbReference type="Pfam" id="PF01048"/>
    </source>
</evidence>
<dbReference type="RefSeq" id="WP_128466910.1">
    <property type="nucleotide sequence ID" value="NZ_CP035108.1"/>
</dbReference>
<feature type="domain" description="Nucleoside phosphorylase" evidence="1">
    <location>
        <begin position="29"/>
        <end position="193"/>
    </location>
</feature>
<dbReference type="GO" id="GO:0005829">
    <property type="term" value="C:cytosol"/>
    <property type="evidence" value="ECO:0007669"/>
    <property type="project" value="TreeGrafter"/>
</dbReference>
<evidence type="ECO:0000313" key="3">
    <source>
        <dbReference type="Proteomes" id="UP000287502"/>
    </source>
</evidence>
<dbReference type="EMBL" id="CP035108">
    <property type="protein sequence ID" value="QAR33624.1"/>
    <property type="molecule type" value="Genomic_DNA"/>
</dbReference>
<dbReference type="PANTHER" id="PTHR46832:SF2">
    <property type="entry name" value="FUTALOSINE HYDROLASE"/>
    <property type="match status" value="1"/>
</dbReference>
<dbReference type="GO" id="GO:0009116">
    <property type="term" value="P:nucleoside metabolic process"/>
    <property type="evidence" value="ECO:0007669"/>
    <property type="project" value="InterPro"/>
</dbReference>
<proteinExistence type="predicted"/>
<dbReference type="KEGG" id="gtl:EP073_09485"/>
<dbReference type="InterPro" id="IPR035994">
    <property type="entry name" value="Nucleoside_phosphorylase_sf"/>
</dbReference>
<gene>
    <name evidence="2" type="ORF">EP073_09485</name>
</gene>
<dbReference type="InterPro" id="IPR000845">
    <property type="entry name" value="Nucleoside_phosphorylase_d"/>
</dbReference>
<dbReference type="Pfam" id="PF01048">
    <property type="entry name" value="PNP_UDP_1"/>
    <property type="match status" value="1"/>
</dbReference>
<dbReference type="OrthoDB" id="9792591at2"/>
<accession>A0A410JZN9</accession>
<dbReference type="GO" id="GO:0008782">
    <property type="term" value="F:adenosylhomocysteine nucleosidase activity"/>
    <property type="evidence" value="ECO:0007669"/>
    <property type="project" value="TreeGrafter"/>
</dbReference>
<reference evidence="2 3" key="1">
    <citation type="submission" date="2019-01" db="EMBL/GenBank/DDBJ databases">
        <title>Geovibrio thiophilus DSM 11263, complete genome.</title>
        <authorList>
            <person name="Spring S."/>
            <person name="Bunk B."/>
            <person name="Sproer C."/>
        </authorList>
    </citation>
    <scope>NUCLEOTIDE SEQUENCE [LARGE SCALE GENOMIC DNA]</scope>
    <source>
        <strain evidence="2 3">DSM 11263</strain>
    </source>
</reference>
<protein>
    <recommendedName>
        <fullName evidence="1">Nucleoside phosphorylase domain-containing protein</fullName>
    </recommendedName>
</protein>
<dbReference type="Proteomes" id="UP000287502">
    <property type="component" value="Chromosome"/>
</dbReference>
<dbReference type="GO" id="GO:0008930">
    <property type="term" value="F:methylthioadenosine nucleosidase activity"/>
    <property type="evidence" value="ECO:0007669"/>
    <property type="project" value="TreeGrafter"/>
</dbReference>
<name>A0A410JZN9_9BACT</name>
<dbReference type="Gene3D" id="3.40.50.1580">
    <property type="entry name" value="Nucleoside phosphorylase domain"/>
    <property type="match status" value="1"/>
</dbReference>
<evidence type="ECO:0000313" key="2">
    <source>
        <dbReference type="EMBL" id="QAR33624.1"/>
    </source>
</evidence>
<keyword evidence="3" id="KW-1185">Reference proteome</keyword>